<proteinExistence type="predicted"/>
<evidence type="ECO:0000313" key="3">
    <source>
        <dbReference type="Proteomes" id="UP000314294"/>
    </source>
</evidence>
<name>A0A4Z2E0H3_9TELE</name>
<feature type="region of interest" description="Disordered" evidence="1">
    <location>
        <begin position="56"/>
        <end position="112"/>
    </location>
</feature>
<evidence type="ECO:0000313" key="2">
    <source>
        <dbReference type="EMBL" id="TNN22291.1"/>
    </source>
</evidence>
<protein>
    <submittedName>
        <fullName evidence="2">Uncharacterized protein</fullName>
    </submittedName>
</protein>
<organism evidence="2 3">
    <name type="scientific">Liparis tanakae</name>
    <name type="common">Tanaka's snailfish</name>
    <dbReference type="NCBI Taxonomy" id="230148"/>
    <lineage>
        <taxon>Eukaryota</taxon>
        <taxon>Metazoa</taxon>
        <taxon>Chordata</taxon>
        <taxon>Craniata</taxon>
        <taxon>Vertebrata</taxon>
        <taxon>Euteleostomi</taxon>
        <taxon>Actinopterygii</taxon>
        <taxon>Neopterygii</taxon>
        <taxon>Teleostei</taxon>
        <taxon>Neoteleostei</taxon>
        <taxon>Acanthomorphata</taxon>
        <taxon>Eupercaria</taxon>
        <taxon>Perciformes</taxon>
        <taxon>Cottioidei</taxon>
        <taxon>Cottales</taxon>
        <taxon>Liparidae</taxon>
        <taxon>Liparis</taxon>
    </lineage>
</organism>
<dbReference type="Proteomes" id="UP000314294">
    <property type="component" value="Unassembled WGS sequence"/>
</dbReference>
<keyword evidence="3" id="KW-1185">Reference proteome</keyword>
<dbReference type="EMBL" id="SRLO01023239">
    <property type="protein sequence ID" value="TNN22291.1"/>
    <property type="molecule type" value="Genomic_DNA"/>
</dbReference>
<feature type="compositionally biased region" description="Basic and acidic residues" evidence="1">
    <location>
        <begin position="95"/>
        <end position="112"/>
    </location>
</feature>
<reference evidence="2 3" key="1">
    <citation type="submission" date="2019-03" db="EMBL/GenBank/DDBJ databases">
        <title>First draft genome of Liparis tanakae, snailfish: a comprehensive survey of snailfish specific genes.</title>
        <authorList>
            <person name="Kim W."/>
            <person name="Song I."/>
            <person name="Jeong J.-H."/>
            <person name="Kim D."/>
            <person name="Kim S."/>
            <person name="Ryu S."/>
            <person name="Song J.Y."/>
            <person name="Lee S.K."/>
        </authorList>
    </citation>
    <scope>NUCLEOTIDE SEQUENCE [LARGE SCALE GENOMIC DNA]</scope>
    <source>
        <tissue evidence="2">Muscle</tissue>
    </source>
</reference>
<dbReference type="AlphaFoldDB" id="A0A4Z2E0H3"/>
<accession>A0A4Z2E0H3</accession>
<evidence type="ECO:0000256" key="1">
    <source>
        <dbReference type="SAM" id="MobiDB-lite"/>
    </source>
</evidence>
<comment type="caution">
    <text evidence="2">The sequence shown here is derived from an EMBL/GenBank/DDBJ whole genome shotgun (WGS) entry which is preliminary data.</text>
</comment>
<sequence length="112" mass="11887">MEPRGHFEVSAAAERRVHGVRGLGVVRGGRGGSVEGGVCGGVSVEGEGSRFTPLKLAEHASRPAEGPRDKEPSATRERRRGAGIARFDGVGQSGRSREVLEGREDTNRQPWG</sequence>
<gene>
    <name evidence="2" type="ORF">EYF80_067595</name>
</gene>
<feature type="compositionally biased region" description="Basic and acidic residues" evidence="1">
    <location>
        <begin position="56"/>
        <end position="76"/>
    </location>
</feature>